<feature type="region of interest" description="Disordered" evidence="8">
    <location>
        <begin position="1088"/>
        <end position="1107"/>
    </location>
</feature>
<dbReference type="InterPro" id="IPR001611">
    <property type="entry name" value="Leu-rich_rpt"/>
</dbReference>
<dbReference type="InterPro" id="IPR027417">
    <property type="entry name" value="P-loop_NTPase"/>
</dbReference>
<evidence type="ECO:0000259" key="9">
    <source>
        <dbReference type="PROSITE" id="PS50104"/>
    </source>
</evidence>
<dbReference type="Gene3D" id="1.10.8.430">
    <property type="entry name" value="Helical domain of apoptotic protease-activating factors"/>
    <property type="match status" value="1"/>
</dbReference>
<dbReference type="InterPro" id="IPR002182">
    <property type="entry name" value="NB-ARC"/>
</dbReference>
<keyword evidence="11" id="KW-1185">Reference proteome</keyword>
<dbReference type="InterPro" id="IPR044974">
    <property type="entry name" value="Disease_R_plants"/>
</dbReference>
<gene>
    <name evidence="10" type="ORF">CTI12_AA377640</name>
</gene>
<dbReference type="SUPFAM" id="SSF52058">
    <property type="entry name" value="L domain-like"/>
    <property type="match status" value="1"/>
</dbReference>
<dbReference type="OrthoDB" id="1645191at2759"/>
<evidence type="ECO:0000256" key="1">
    <source>
        <dbReference type="ARBA" id="ARBA00011982"/>
    </source>
</evidence>
<dbReference type="InterPro" id="IPR042197">
    <property type="entry name" value="Apaf_helical"/>
</dbReference>
<dbReference type="InterPro" id="IPR036390">
    <property type="entry name" value="WH_DNA-bd_sf"/>
</dbReference>
<dbReference type="Proteomes" id="UP000245207">
    <property type="component" value="Unassembled WGS sequence"/>
</dbReference>
<accession>A0A2U1MH42</accession>
<dbReference type="Pfam" id="PF00931">
    <property type="entry name" value="NB-ARC"/>
    <property type="match status" value="1"/>
</dbReference>
<name>A0A2U1MH42_ARTAN</name>
<evidence type="ECO:0000313" key="10">
    <source>
        <dbReference type="EMBL" id="PWA60595.1"/>
    </source>
</evidence>
<reference evidence="10 11" key="1">
    <citation type="journal article" date="2018" name="Mol. Plant">
        <title>The genome of Artemisia annua provides insight into the evolution of Asteraceae family and artemisinin biosynthesis.</title>
        <authorList>
            <person name="Shen Q."/>
            <person name="Zhang L."/>
            <person name="Liao Z."/>
            <person name="Wang S."/>
            <person name="Yan T."/>
            <person name="Shi P."/>
            <person name="Liu M."/>
            <person name="Fu X."/>
            <person name="Pan Q."/>
            <person name="Wang Y."/>
            <person name="Lv Z."/>
            <person name="Lu X."/>
            <person name="Zhang F."/>
            <person name="Jiang W."/>
            <person name="Ma Y."/>
            <person name="Chen M."/>
            <person name="Hao X."/>
            <person name="Li L."/>
            <person name="Tang Y."/>
            <person name="Lv G."/>
            <person name="Zhou Y."/>
            <person name="Sun X."/>
            <person name="Brodelius P.E."/>
            <person name="Rose J.K.C."/>
            <person name="Tang K."/>
        </authorList>
    </citation>
    <scope>NUCLEOTIDE SEQUENCE [LARGE SCALE GENOMIC DNA]</scope>
    <source>
        <strain evidence="11">cv. Huhao1</strain>
        <tissue evidence="10">Leaf</tissue>
    </source>
</reference>
<protein>
    <recommendedName>
        <fullName evidence="1">ADP-ribosyl cyclase/cyclic ADP-ribose hydrolase</fullName>
        <ecNumber evidence="1">3.2.2.6</ecNumber>
    </recommendedName>
</protein>
<dbReference type="SUPFAM" id="SSF52540">
    <property type="entry name" value="P-loop containing nucleoside triphosphate hydrolases"/>
    <property type="match status" value="1"/>
</dbReference>
<dbReference type="AlphaFoldDB" id="A0A2U1MH42"/>
<dbReference type="SMART" id="SM00255">
    <property type="entry name" value="TIR"/>
    <property type="match status" value="1"/>
</dbReference>
<evidence type="ECO:0000256" key="5">
    <source>
        <dbReference type="ARBA" id="ARBA00022821"/>
    </source>
</evidence>
<evidence type="ECO:0000313" key="11">
    <source>
        <dbReference type="Proteomes" id="UP000245207"/>
    </source>
</evidence>
<dbReference type="STRING" id="35608.A0A2U1MH42"/>
<evidence type="ECO:0000256" key="6">
    <source>
        <dbReference type="ARBA" id="ARBA00023027"/>
    </source>
</evidence>
<organism evidence="10 11">
    <name type="scientific">Artemisia annua</name>
    <name type="common">Sweet wormwood</name>
    <dbReference type="NCBI Taxonomy" id="35608"/>
    <lineage>
        <taxon>Eukaryota</taxon>
        <taxon>Viridiplantae</taxon>
        <taxon>Streptophyta</taxon>
        <taxon>Embryophyta</taxon>
        <taxon>Tracheophyta</taxon>
        <taxon>Spermatophyta</taxon>
        <taxon>Magnoliopsida</taxon>
        <taxon>eudicotyledons</taxon>
        <taxon>Gunneridae</taxon>
        <taxon>Pentapetalae</taxon>
        <taxon>asterids</taxon>
        <taxon>campanulids</taxon>
        <taxon>Asterales</taxon>
        <taxon>Asteraceae</taxon>
        <taxon>Asteroideae</taxon>
        <taxon>Anthemideae</taxon>
        <taxon>Artemisiinae</taxon>
        <taxon>Artemisia</taxon>
    </lineage>
</organism>
<keyword evidence="3" id="KW-0677">Repeat</keyword>
<evidence type="ECO:0000256" key="2">
    <source>
        <dbReference type="ARBA" id="ARBA00022614"/>
    </source>
</evidence>
<dbReference type="PANTHER" id="PTHR11017">
    <property type="entry name" value="LEUCINE-RICH REPEAT-CONTAINING PROTEIN"/>
    <property type="match status" value="1"/>
</dbReference>
<dbReference type="InterPro" id="IPR058192">
    <property type="entry name" value="WHD_ROQ1-like"/>
</dbReference>
<dbReference type="Pfam" id="PF23282">
    <property type="entry name" value="WHD_ROQ1"/>
    <property type="match status" value="1"/>
</dbReference>
<evidence type="ECO:0000256" key="4">
    <source>
        <dbReference type="ARBA" id="ARBA00022801"/>
    </source>
</evidence>
<keyword evidence="6" id="KW-0520">NAD</keyword>
<sequence length="1107" mass="126192">MVMDGALVSSSSSSSAAAPAKRWTYDVFLSFRGEDTRNNFVDHLYSALDHAGIYTFKDDEKLQRGNSISPGLVTAIQESMVAVVVFSKNYANSCWCLDELVKIIECQDLMGQKVLPVFYDVEPSDVRGQKRSFYTAFQQHEVKSRDDMEKQNRWRDALVTAANLSGWDVSRTANGREAECIKQIVRHILSYIESRPAENLIGMESRVRHVKSLLCKGVDDVYMIGIWGMGGIGKTTIARAVYHQVSYEFDGSSFVEDVRENGTDKRGLKSLQEKLLSEILMQEHFKLKDCDDGVSQIRRRLGRKKVFVVLDDVDSITQLEFLAGAHEWFGPGSRILVTTRDEHLLCYAQKKYAPELLKPTEAMRLFSRYAFKANTPSNGYEVLSDAVVTHTGYLPLALKVLGSYFCGRNLEFWQSALNILAKKPNKEINGILKLSYDCLDDFEKEIFLHIACLFKGKKRYYVTRILDSLGLEAVRGITVLIEKSFMTISNGYIHMHDLIQEMGLCIGRECFPDKIVWAPEEIKEVVTNVTKLENVEAIVEKDRYFNERRPVPYSSAEVFKRMKKLRLLQVKGGFTFSEPTHFPEQLRWLCLVKYPFQSLRITRGMAKLVGLEIQEAQIKQLEIEKKVTLTNLKFMILSGSSAINSFPDVSGVPNLESLNLSYCSRLVEVHRSVLLHEKIINLNLNCCYNLKRLPPIIKMKSLQTLHLMGCMHLERLPEISRETRRLLLLNISGCGGIMALPSSTRLLTALTILDMGNGMELSFGKENFFSKRILPNELDNQDPILFISLRILDLRLNNLVEDDFSTNLHNVWPSLEELVLSRNVITRLPASISQLSHLKYLNLSCCINLKELCELPSLIQFLKADNCKYLEKIGDLSSKCRWLFKISLYSCPKLLEDQESQSYLTNMLMKSLVQKCAAVNHQLSIAVPGSKIPNWFTKQQLVFHNKIMLNLPKSQITRVKGLALCFLLRLNWPDPTWFEIKFNTSNEEVLIVRPQHAAKTANHVWIGYMSITFLENLCDGFESEYLILSVNSCLNDLVECGLCVVYKDDVIPMTEIGSWIPDYDDSGKINHYCVDDEDFQHGRWSQPSLSYGKDRPGAHNSSVHVEL</sequence>
<dbReference type="PROSITE" id="PS50104">
    <property type="entry name" value="TIR"/>
    <property type="match status" value="1"/>
</dbReference>
<proteinExistence type="predicted"/>
<dbReference type="Gene3D" id="3.40.50.10140">
    <property type="entry name" value="Toll/interleukin-1 receptor homology (TIR) domain"/>
    <property type="match status" value="1"/>
</dbReference>
<dbReference type="PANTHER" id="PTHR11017:SF479">
    <property type="entry name" value="DISEASE RESISTANCE PROTEIN (TIR-NBS-LRR CLASS) FAMILY"/>
    <property type="match status" value="1"/>
</dbReference>
<dbReference type="GO" id="GO:0043531">
    <property type="term" value="F:ADP binding"/>
    <property type="evidence" value="ECO:0007669"/>
    <property type="project" value="InterPro"/>
</dbReference>
<dbReference type="InterPro" id="IPR045344">
    <property type="entry name" value="C-JID"/>
</dbReference>
<dbReference type="GO" id="GO:0006952">
    <property type="term" value="P:defense response"/>
    <property type="evidence" value="ECO:0007669"/>
    <property type="project" value="UniProtKB-KW"/>
</dbReference>
<dbReference type="Pfam" id="PF01582">
    <property type="entry name" value="TIR"/>
    <property type="match status" value="1"/>
</dbReference>
<dbReference type="Pfam" id="PF23286">
    <property type="entry name" value="LRR_13"/>
    <property type="match status" value="1"/>
</dbReference>
<dbReference type="PRINTS" id="PR00364">
    <property type="entry name" value="DISEASERSIST"/>
</dbReference>
<comment type="caution">
    <text evidence="10">The sequence shown here is derived from an EMBL/GenBank/DDBJ whole genome shotgun (WGS) entry which is preliminary data.</text>
</comment>
<dbReference type="InterPro" id="IPR032675">
    <property type="entry name" value="LRR_dom_sf"/>
</dbReference>
<evidence type="ECO:0000256" key="3">
    <source>
        <dbReference type="ARBA" id="ARBA00022737"/>
    </source>
</evidence>
<keyword evidence="5" id="KW-0611">Plant defense</keyword>
<dbReference type="EC" id="3.2.2.6" evidence="1"/>
<dbReference type="Pfam" id="PF20160">
    <property type="entry name" value="C-JID"/>
    <property type="match status" value="1"/>
</dbReference>
<dbReference type="InterPro" id="IPR000157">
    <property type="entry name" value="TIR_dom"/>
</dbReference>
<dbReference type="EMBL" id="PKPP01005314">
    <property type="protein sequence ID" value="PWA60595.1"/>
    <property type="molecule type" value="Genomic_DNA"/>
</dbReference>
<dbReference type="GO" id="GO:0061809">
    <property type="term" value="F:NAD+ nucleosidase activity, cyclic ADP-ribose generating"/>
    <property type="evidence" value="ECO:0007669"/>
    <property type="project" value="UniProtKB-EC"/>
</dbReference>
<dbReference type="InterPro" id="IPR058546">
    <property type="entry name" value="RPS4B/Roq1-like_LRR"/>
</dbReference>
<evidence type="ECO:0000256" key="7">
    <source>
        <dbReference type="ARBA" id="ARBA00047304"/>
    </source>
</evidence>
<keyword evidence="4" id="KW-0378">Hydrolase</keyword>
<dbReference type="FunFam" id="3.40.50.10140:FF:000007">
    <property type="entry name" value="Disease resistance protein (TIR-NBS-LRR class)"/>
    <property type="match status" value="1"/>
</dbReference>
<dbReference type="Gene3D" id="3.80.10.10">
    <property type="entry name" value="Ribonuclease Inhibitor"/>
    <property type="match status" value="2"/>
</dbReference>
<dbReference type="SUPFAM" id="SSF46785">
    <property type="entry name" value="Winged helix' DNA-binding domain"/>
    <property type="match status" value="1"/>
</dbReference>
<feature type="domain" description="TIR" evidence="9">
    <location>
        <begin position="23"/>
        <end position="192"/>
    </location>
</feature>
<dbReference type="PROSITE" id="PS51450">
    <property type="entry name" value="LRR"/>
    <property type="match status" value="1"/>
</dbReference>
<evidence type="ECO:0000256" key="8">
    <source>
        <dbReference type="SAM" id="MobiDB-lite"/>
    </source>
</evidence>
<keyword evidence="2" id="KW-0433">Leucine-rich repeat</keyword>
<dbReference type="SUPFAM" id="SSF52200">
    <property type="entry name" value="Toll/Interleukin receptor TIR domain"/>
    <property type="match status" value="1"/>
</dbReference>
<dbReference type="Gene3D" id="3.40.50.300">
    <property type="entry name" value="P-loop containing nucleotide triphosphate hydrolases"/>
    <property type="match status" value="1"/>
</dbReference>
<dbReference type="GO" id="GO:0007165">
    <property type="term" value="P:signal transduction"/>
    <property type="evidence" value="ECO:0007669"/>
    <property type="project" value="InterPro"/>
</dbReference>
<comment type="catalytic activity">
    <reaction evidence="7">
        <text>NAD(+) + H2O = ADP-D-ribose + nicotinamide + H(+)</text>
        <dbReference type="Rhea" id="RHEA:16301"/>
        <dbReference type="ChEBI" id="CHEBI:15377"/>
        <dbReference type="ChEBI" id="CHEBI:15378"/>
        <dbReference type="ChEBI" id="CHEBI:17154"/>
        <dbReference type="ChEBI" id="CHEBI:57540"/>
        <dbReference type="ChEBI" id="CHEBI:57967"/>
        <dbReference type="EC" id="3.2.2.6"/>
    </reaction>
    <physiologicalReaction direction="left-to-right" evidence="7">
        <dbReference type="Rhea" id="RHEA:16302"/>
    </physiologicalReaction>
</comment>
<dbReference type="InterPro" id="IPR035897">
    <property type="entry name" value="Toll_tir_struct_dom_sf"/>
</dbReference>